<dbReference type="Proteomes" id="UP001230951">
    <property type="component" value="Unassembled WGS sequence"/>
</dbReference>
<reference evidence="2 4" key="1">
    <citation type="submission" date="2023-07" db="EMBL/GenBank/DDBJ databases">
        <title>Sorghum-associated microbial communities from plants grown in Nebraska, USA.</title>
        <authorList>
            <person name="Schachtman D."/>
        </authorList>
    </citation>
    <scope>NUCLEOTIDE SEQUENCE</scope>
    <source>
        <strain evidence="2">DS1006</strain>
        <strain evidence="3 4">DS1016</strain>
    </source>
</reference>
<dbReference type="RefSeq" id="WP_306963652.1">
    <property type="nucleotide sequence ID" value="NZ_JAUSRG010000017.1"/>
</dbReference>
<comment type="caution">
    <text evidence="2">The sequence shown here is derived from an EMBL/GenBank/DDBJ whole genome shotgun (WGS) entry which is preliminary data.</text>
</comment>
<keyword evidence="1" id="KW-0472">Membrane</keyword>
<dbReference type="EMBL" id="JAUSRG010000017">
    <property type="protein sequence ID" value="MDP9907056.1"/>
    <property type="molecule type" value="Genomic_DNA"/>
</dbReference>
<feature type="transmembrane region" description="Helical" evidence="1">
    <location>
        <begin position="24"/>
        <end position="43"/>
    </location>
</feature>
<keyword evidence="1" id="KW-0812">Transmembrane</keyword>
<dbReference type="EMBL" id="JAUSTF010000023">
    <property type="protein sequence ID" value="MDQ0183332.1"/>
    <property type="molecule type" value="Genomic_DNA"/>
</dbReference>
<evidence type="ECO:0000313" key="4">
    <source>
        <dbReference type="Proteomes" id="UP001230951"/>
    </source>
</evidence>
<protein>
    <submittedName>
        <fullName evidence="2">Uncharacterized protein</fullName>
    </submittedName>
</protein>
<feature type="transmembrane region" description="Helical" evidence="1">
    <location>
        <begin position="55"/>
        <end position="76"/>
    </location>
</feature>
<proteinExistence type="predicted"/>
<gene>
    <name evidence="2" type="ORF">J2S90_004046</name>
    <name evidence="3" type="ORF">J2S93_004792</name>
</gene>
<keyword evidence="4" id="KW-1185">Reference proteome</keyword>
<accession>A0AAW8DKW4</accession>
<dbReference type="AlphaFoldDB" id="A0AAW8DKW4"/>
<evidence type="ECO:0000256" key="1">
    <source>
        <dbReference type="SAM" id="Phobius"/>
    </source>
</evidence>
<sequence length="87" mass="9736">MSQEGNEQASEAWLPGWLVRHPLYSGWVWTGFWALLIVLDEFLRSRPHLRRVVVGLAHPGLLLVAGLGMSILALFLNAVELTFKVLA</sequence>
<evidence type="ECO:0000313" key="5">
    <source>
        <dbReference type="Proteomes" id="UP001242995"/>
    </source>
</evidence>
<dbReference type="Proteomes" id="UP001242995">
    <property type="component" value="Unassembled WGS sequence"/>
</dbReference>
<organism evidence="2 5">
    <name type="scientific">Arthrobacter bambusae</name>
    <dbReference type="NCBI Taxonomy" id="1338426"/>
    <lineage>
        <taxon>Bacteria</taxon>
        <taxon>Bacillati</taxon>
        <taxon>Actinomycetota</taxon>
        <taxon>Actinomycetes</taxon>
        <taxon>Micrococcales</taxon>
        <taxon>Micrococcaceae</taxon>
        <taxon>Arthrobacter</taxon>
    </lineage>
</organism>
<evidence type="ECO:0000313" key="2">
    <source>
        <dbReference type="EMBL" id="MDP9907056.1"/>
    </source>
</evidence>
<name>A0AAW8DKW4_9MICC</name>
<keyword evidence="1" id="KW-1133">Transmembrane helix</keyword>
<evidence type="ECO:0000313" key="3">
    <source>
        <dbReference type="EMBL" id="MDQ0183332.1"/>
    </source>
</evidence>